<reference evidence="1" key="1">
    <citation type="submission" date="2014-11" db="EMBL/GenBank/DDBJ databases">
        <authorList>
            <person name="Amaro Gonzalez C."/>
        </authorList>
    </citation>
    <scope>NUCLEOTIDE SEQUENCE</scope>
</reference>
<dbReference type="AlphaFoldDB" id="A0A0E9RKM3"/>
<protein>
    <submittedName>
        <fullName evidence="1">Uncharacterized protein</fullName>
    </submittedName>
</protein>
<organism evidence="1">
    <name type="scientific">Anguilla anguilla</name>
    <name type="common">European freshwater eel</name>
    <name type="synonym">Muraena anguilla</name>
    <dbReference type="NCBI Taxonomy" id="7936"/>
    <lineage>
        <taxon>Eukaryota</taxon>
        <taxon>Metazoa</taxon>
        <taxon>Chordata</taxon>
        <taxon>Craniata</taxon>
        <taxon>Vertebrata</taxon>
        <taxon>Euteleostomi</taxon>
        <taxon>Actinopterygii</taxon>
        <taxon>Neopterygii</taxon>
        <taxon>Teleostei</taxon>
        <taxon>Anguilliformes</taxon>
        <taxon>Anguillidae</taxon>
        <taxon>Anguilla</taxon>
    </lineage>
</organism>
<sequence length="40" mass="4926">MVPCRYRSRNILIHFQRGFNANQAFIRIYQHLVLYIDMLN</sequence>
<evidence type="ECO:0000313" key="1">
    <source>
        <dbReference type="EMBL" id="JAH29654.1"/>
    </source>
</evidence>
<proteinExistence type="predicted"/>
<name>A0A0E9RKM3_ANGAN</name>
<dbReference type="EMBL" id="GBXM01078923">
    <property type="protein sequence ID" value="JAH29654.1"/>
    <property type="molecule type" value="Transcribed_RNA"/>
</dbReference>
<reference evidence="1" key="2">
    <citation type="journal article" date="2015" name="Fish Shellfish Immunol.">
        <title>Early steps in the European eel (Anguilla anguilla)-Vibrio vulnificus interaction in the gills: Role of the RtxA13 toxin.</title>
        <authorList>
            <person name="Callol A."/>
            <person name="Pajuelo D."/>
            <person name="Ebbesson L."/>
            <person name="Teles M."/>
            <person name="MacKenzie S."/>
            <person name="Amaro C."/>
        </authorList>
    </citation>
    <scope>NUCLEOTIDE SEQUENCE</scope>
</reference>
<accession>A0A0E9RKM3</accession>